<dbReference type="EMBL" id="KQ978344">
    <property type="protein sequence ID" value="KYM94773.1"/>
    <property type="molecule type" value="Genomic_DNA"/>
</dbReference>
<keyword evidence="3" id="KW-1185">Reference proteome</keyword>
<proteinExistence type="predicted"/>
<accession>A0A195C3L7</accession>
<gene>
    <name evidence="2" type="ORF">ALC62_14368</name>
</gene>
<sequence length="143" mass="16059">MTGSEAAKRFRTLRTIFGRHFKKVRCSQPRSGARSNWCIYQPSWPLYEELLFLADVIKPRNTKSNISVKSVSILKSRDNNRNRQQRNASIECNKSCSQPGSSSSSTHTSCSASSSHSSISQLHSSPTCSTQLRQNDTFDDIDI</sequence>
<evidence type="ECO:0000256" key="1">
    <source>
        <dbReference type="SAM" id="MobiDB-lite"/>
    </source>
</evidence>
<feature type="region of interest" description="Disordered" evidence="1">
    <location>
        <begin position="76"/>
        <end position="128"/>
    </location>
</feature>
<reference evidence="2 3" key="1">
    <citation type="submission" date="2016-03" db="EMBL/GenBank/DDBJ databases">
        <title>Cyphomyrmex costatus WGS genome.</title>
        <authorList>
            <person name="Nygaard S."/>
            <person name="Hu H."/>
            <person name="Boomsma J."/>
            <person name="Zhang G."/>
        </authorList>
    </citation>
    <scope>NUCLEOTIDE SEQUENCE [LARGE SCALE GENOMIC DNA]</scope>
    <source>
        <strain evidence="2">MS0001</strain>
        <tissue evidence="2">Whole body</tissue>
    </source>
</reference>
<name>A0A195C3L7_9HYME</name>
<organism evidence="2 3">
    <name type="scientific">Cyphomyrmex costatus</name>
    <dbReference type="NCBI Taxonomy" id="456900"/>
    <lineage>
        <taxon>Eukaryota</taxon>
        <taxon>Metazoa</taxon>
        <taxon>Ecdysozoa</taxon>
        <taxon>Arthropoda</taxon>
        <taxon>Hexapoda</taxon>
        <taxon>Insecta</taxon>
        <taxon>Pterygota</taxon>
        <taxon>Neoptera</taxon>
        <taxon>Endopterygota</taxon>
        <taxon>Hymenoptera</taxon>
        <taxon>Apocrita</taxon>
        <taxon>Aculeata</taxon>
        <taxon>Formicoidea</taxon>
        <taxon>Formicidae</taxon>
        <taxon>Myrmicinae</taxon>
        <taxon>Cyphomyrmex</taxon>
    </lineage>
</organism>
<protein>
    <recommendedName>
        <fullName evidence="4">MADF domain-containing protein</fullName>
    </recommendedName>
</protein>
<dbReference type="Proteomes" id="UP000078542">
    <property type="component" value="Unassembled WGS sequence"/>
</dbReference>
<evidence type="ECO:0000313" key="2">
    <source>
        <dbReference type="EMBL" id="KYM94773.1"/>
    </source>
</evidence>
<dbReference type="AlphaFoldDB" id="A0A195C3L7"/>
<evidence type="ECO:0008006" key="4">
    <source>
        <dbReference type="Google" id="ProtNLM"/>
    </source>
</evidence>
<evidence type="ECO:0000313" key="3">
    <source>
        <dbReference type="Proteomes" id="UP000078542"/>
    </source>
</evidence>
<feature type="compositionally biased region" description="Low complexity" evidence="1">
    <location>
        <begin position="95"/>
        <end position="126"/>
    </location>
</feature>